<accession>A0AA35ZNP3</accession>
<sequence>MSPIVCIIEKNQHVMKDKLIHRLIRGNITTKLVHVSIIVAFLPLILVISPFFVIFASLRRRGKEAAIDVEKLQRPEESVLTFLRPMEIDNLSESNPGFKMVVIDVESSSRTYNQV</sequence>
<keyword evidence="1" id="KW-0472">Membrane</keyword>
<reference evidence="2" key="1">
    <citation type="submission" date="2023-04" db="EMBL/GenBank/DDBJ databases">
        <authorList>
            <person name="Vijverberg K."/>
            <person name="Xiong W."/>
            <person name="Schranz E."/>
        </authorList>
    </citation>
    <scope>NUCLEOTIDE SEQUENCE</scope>
</reference>
<protein>
    <submittedName>
        <fullName evidence="2">Uncharacterized protein</fullName>
    </submittedName>
</protein>
<keyword evidence="3" id="KW-1185">Reference proteome</keyword>
<keyword evidence="1" id="KW-0812">Transmembrane</keyword>
<evidence type="ECO:0000313" key="2">
    <source>
        <dbReference type="EMBL" id="CAI9295486.1"/>
    </source>
</evidence>
<evidence type="ECO:0000256" key="1">
    <source>
        <dbReference type="SAM" id="Phobius"/>
    </source>
</evidence>
<keyword evidence="1" id="KW-1133">Transmembrane helix</keyword>
<name>A0AA35ZNP3_LACSI</name>
<proteinExistence type="predicted"/>
<feature type="transmembrane region" description="Helical" evidence="1">
    <location>
        <begin position="32"/>
        <end position="55"/>
    </location>
</feature>
<dbReference type="AlphaFoldDB" id="A0AA35ZNP3"/>
<organism evidence="2 3">
    <name type="scientific">Lactuca saligna</name>
    <name type="common">Willowleaf lettuce</name>
    <dbReference type="NCBI Taxonomy" id="75948"/>
    <lineage>
        <taxon>Eukaryota</taxon>
        <taxon>Viridiplantae</taxon>
        <taxon>Streptophyta</taxon>
        <taxon>Embryophyta</taxon>
        <taxon>Tracheophyta</taxon>
        <taxon>Spermatophyta</taxon>
        <taxon>Magnoliopsida</taxon>
        <taxon>eudicotyledons</taxon>
        <taxon>Gunneridae</taxon>
        <taxon>Pentapetalae</taxon>
        <taxon>asterids</taxon>
        <taxon>campanulids</taxon>
        <taxon>Asterales</taxon>
        <taxon>Asteraceae</taxon>
        <taxon>Cichorioideae</taxon>
        <taxon>Cichorieae</taxon>
        <taxon>Lactucinae</taxon>
        <taxon>Lactuca</taxon>
    </lineage>
</organism>
<evidence type="ECO:0000313" key="3">
    <source>
        <dbReference type="Proteomes" id="UP001177003"/>
    </source>
</evidence>
<gene>
    <name evidence="2" type="ORF">LSALG_LOCUS34424</name>
</gene>
<dbReference type="Proteomes" id="UP001177003">
    <property type="component" value="Chromosome 8"/>
</dbReference>
<dbReference type="EMBL" id="OX465084">
    <property type="protein sequence ID" value="CAI9295486.1"/>
    <property type="molecule type" value="Genomic_DNA"/>
</dbReference>